<dbReference type="InterPro" id="IPR002347">
    <property type="entry name" value="SDR_fam"/>
</dbReference>
<dbReference type="InterPro" id="IPR036291">
    <property type="entry name" value="NAD(P)-bd_dom_sf"/>
</dbReference>
<dbReference type="FunFam" id="3.40.50.720:FF:000084">
    <property type="entry name" value="Short-chain dehydrogenase reductase"/>
    <property type="match status" value="1"/>
</dbReference>
<keyword evidence="3" id="KW-1185">Reference proteome</keyword>
<dbReference type="OrthoDB" id="9804774at2"/>
<dbReference type="InterPro" id="IPR050259">
    <property type="entry name" value="SDR"/>
</dbReference>
<dbReference type="SUPFAM" id="SSF51735">
    <property type="entry name" value="NAD(P)-binding Rossmann-fold domains"/>
    <property type="match status" value="1"/>
</dbReference>
<name>A0A5C6C1F9_9BACT</name>
<comment type="similarity">
    <text evidence="1">Belongs to the short-chain dehydrogenases/reductases (SDR) family.</text>
</comment>
<dbReference type="Proteomes" id="UP000319908">
    <property type="component" value="Unassembled WGS sequence"/>
</dbReference>
<evidence type="ECO:0000256" key="1">
    <source>
        <dbReference type="ARBA" id="ARBA00006484"/>
    </source>
</evidence>
<keyword evidence="2" id="KW-0560">Oxidoreductase</keyword>
<protein>
    <submittedName>
        <fullName evidence="2">D-beta-hydroxybutyrate dehydrogenase</fullName>
        <ecNumber evidence="2">1.1.1.30</ecNumber>
    </submittedName>
</protein>
<dbReference type="AlphaFoldDB" id="A0A5C6C1F9"/>
<reference evidence="2 3" key="1">
    <citation type="journal article" date="2020" name="Antonie Van Leeuwenhoek">
        <title>Rhodopirellula heiligendammensis sp. nov., Rhodopirellula pilleata sp. nov., and Rhodopirellula solitaria sp. nov. isolated from natural or artificial marine surfaces in Northern Germany and California, USA, and emended description of the genus Rhodopirellula.</title>
        <authorList>
            <person name="Kallscheuer N."/>
            <person name="Wiegand S."/>
            <person name="Jogler M."/>
            <person name="Boedeker C."/>
            <person name="Peeters S.H."/>
            <person name="Rast P."/>
            <person name="Heuer A."/>
            <person name="Jetten M.S.M."/>
            <person name="Rohde M."/>
            <person name="Jogler C."/>
        </authorList>
    </citation>
    <scope>NUCLEOTIDE SEQUENCE [LARGE SCALE GENOMIC DNA]</scope>
    <source>
        <strain evidence="2 3">Poly21</strain>
    </source>
</reference>
<dbReference type="EC" id="1.1.1.30" evidence="2"/>
<accession>A0A5C6C1F9</accession>
<dbReference type="GO" id="GO:0003858">
    <property type="term" value="F:3-hydroxybutyrate dehydrogenase activity"/>
    <property type="evidence" value="ECO:0007669"/>
    <property type="project" value="UniProtKB-EC"/>
</dbReference>
<dbReference type="CDD" id="cd05233">
    <property type="entry name" value="SDR_c"/>
    <property type="match status" value="1"/>
</dbReference>
<evidence type="ECO:0000313" key="2">
    <source>
        <dbReference type="EMBL" id="TWU18403.1"/>
    </source>
</evidence>
<evidence type="ECO:0000313" key="3">
    <source>
        <dbReference type="Proteomes" id="UP000319908"/>
    </source>
</evidence>
<comment type="caution">
    <text evidence="2">The sequence shown here is derived from an EMBL/GenBank/DDBJ whole genome shotgun (WGS) entry which is preliminary data.</text>
</comment>
<dbReference type="PRINTS" id="PR00081">
    <property type="entry name" value="GDHRDH"/>
</dbReference>
<dbReference type="Pfam" id="PF00106">
    <property type="entry name" value="adh_short"/>
    <property type="match status" value="1"/>
</dbReference>
<gene>
    <name evidence="2" type="primary">bdhA</name>
    <name evidence="2" type="ORF">Poly21_05650</name>
</gene>
<dbReference type="EMBL" id="SJPU01000001">
    <property type="protein sequence ID" value="TWU18403.1"/>
    <property type="molecule type" value="Genomic_DNA"/>
</dbReference>
<sequence>MDLGISNKMALVTGSSAGIGLATATRLAAEGAQVWLNGRSEGRLHEAAETIRSAMPAARVNVAVADLGTAQGCASLCEQIPAIDILVNNVGIFEPKPFADIPDEDWSRMFDVNVMSGVRLTRHYLPSMLKSDWGRVIFVSSESAVQIPQEMIHYGMTKTAQLAIARGVAETTTKTGVTVNSVLVGPTKSEGVGTFVEQMAHEQGITFEQMEQEFFSNVRPTSLMQRFINVDEVSAMICYLCSGLASATNGAALRVDGGVVRSIL</sequence>
<dbReference type="PANTHER" id="PTHR42879">
    <property type="entry name" value="3-OXOACYL-(ACYL-CARRIER-PROTEIN) REDUCTASE"/>
    <property type="match status" value="1"/>
</dbReference>
<organism evidence="2 3">
    <name type="scientific">Allorhodopirellula heiligendammensis</name>
    <dbReference type="NCBI Taxonomy" id="2714739"/>
    <lineage>
        <taxon>Bacteria</taxon>
        <taxon>Pseudomonadati</taxon>
        <taxon>Planctomycetota</taxon>
        <taxon>Planctomycetia</taxon>
        <taxon>Pirellulales</taxon>
        <taxon>Pirellulaceae</taxon>
        <taxon>Allorhodopirellula</taxon>
    </lineage>
</organism>
<proteinExistence type="inferred from homology"/>
<dbReference type="Gene3D" id="3.40.50.720">
    <property type="entry name" value="NAD(P)-binding Rossmann-like Domain"/>
    <property type="match status" value="1"/>
</dbReference>